<gene>
    <name evidence="1" type="ORF">H8S55_05005</name>
</gene>
<organism evidence="1 2">
    <name type="scientific">Flintibacter faecis</name>
    <dbReference type="NCBI Taxonomy" id="2763047"/>
    <lineage>
        <taxon>Bacteria</taxon>
        <taxon>Bacillati</taxon>
        <taxon>Bacillota</taxon>
        <taxon>Clostridia</taxon>
        <taxon>Eubacteriales</taxon>
        <taxon>Flintibacter</taxon>
    </lineage>
</organism>
<dbReference type="Proteomes" id="UP000602260">
    <property type="component" value="Unassembled WGS sequence"/>
</dbReference>
<name>A0A8J6J3T1_9FIRM</name>
<reference evidence="1" key="1">
    <citation type="submission" date="2020-08" db="EMBL/GenBank/DDBJ databases">
        <title>Genome public.</title>
        <authorList>
            <person name="Liu C."/>
            <person name="Sun Q."/>
        </authorList>
    </citation>
    <scope>NUCLEOTIDE SEQUENCE</scope>
    <source>
        <strain evidence="1">BX5</strain>
    </source>
</reference>
<comment type="caution">
    <text evidence="1">The sequence shown here is derived from an EMBL/GenBank/DDBJ whole genome shotgun (WGS) entry which is preliminary data.</text>
</comment>
<dbReference type="AlphaFoldDB" id="A0A8J6J3T1"/>
<dbReference type="EMBL" id="JACOPN010000003">
    <property type="protein sequence ID" value="MBC5716681.1"/>
    <property type="molecule type" value="Genomic_DNA"/>
</dbReference>
<keyword evidence="2" id="KW-1185">Reference proteome</keyword>
<evidence type="ECO:0000313" key="1">
    <source>
        <dbReference type="EMBL" id="MBC5716681.1"/>
    </source>
</evidence>
<evidence type="ECO:0000313" key="2">
    <source>
        <dbReference type="Proteomes" id="UP000602260"/>
    </source>
</evidence>
<sequence>MLEDPFKKYDPQILEVVRNFRLLDDDFMTKVFEDKACLELMLQIVMDIPTLKVKSFHIQDTLKNIQGRSVRFDVWAEDDAHTQYNIEVQRADKGAGTKRARYNSAMLDANITQPGDDCTDLPKTYVIFITENDILGKGQLCYRIERRYRVERTGQYEVFDDDAHILYVNAAYEDASTALGKLMADFRTRDPEQMHFQALKQRTKYFKEEPKGVGTMCRAVEDLVKKELSRTVENIVKNELNEAFLQLVQNMSKQKLSLVQMTALSERSEEEVIAALKKLGLSIPE</sequence>
<dbReference type="RefSeq" id="WP_186878050.1">
    <property type="nucleotide sequence ID" value="NZ_JACOPN010000003.1"/>
</dbReference>
<proteinExistence type="predicted"/>
<protein>
    <submittedName>
        <fullName evidence="1">PD-(D/E)XK nuclease family transposase</fullName>
    </submittedName>
</protein>
<accession>A0A8J6J3T1</accession>
<dbReference type="Pfam" id="PF12784">
    <property type="entry name" value="PDDEXK_2"/>
    <property type="match status" value="1"/>
</dbReference>